<keyword evidence="5 11" id="KW-0645">Protease</keyword>
<evidence type="ECO:0000259" key="13">
    <source>
        <dbReference type="Pfam" id="PF03416"/>
    </source>
</evidence>
<dbReference type="EC" id="3.4.22.-" evidence="11"/>
<dbReference type="eggNOG" id="KOG2674">
    <property type="taxonomic scope" value="Eukaryota"/>
</dbReference>
<dbReference type="GO" id="GO:0019786">
    <property type="term" value="F:protein-phosphatidylethanolamide deconjugating activity"/>
    <property type="evidence" value="ECO:0007669"/>
    <property type="project" value="InterPro"/>
</dbReference>
<evidence type="ECO:0000256" key="10">
    <source>
        <dbReference type="ARBA" id="ARBA00029362"/>
    </source>
</evidence>
<dbReference type="MEROPS" id="C54.001"/>
<reference evidence="14 15" key="1">
    <citation type="journal article" date="2011" name="Proc. Natl. Acad. Sci. U.S.A.">
        <title>Genome and transcriptome analyses of the mountain pine beetle-fungal symbiont Grosmannia clavigera, a lodgepole pine pathogen.</title>
        <authorList>
            <person name="DiGuistini S."/>
            <person name="Wang Y."/>
            <person name="Liao N.Y."/>
            <person name="Taylor G."/>
            <person name="Tanguay P."/>
            <person name="Feau N."/>
            <person name="Henrissat B."/>
            <person name="Chan S.K."/>
            <person name="Hesse-Orce U."/>
            <person name="Alamouti S.M."/>
            <person name="Tsui C.K.M."/>
            <person name="Docking R.T."/>
            <person name="Levasseur A."/>
            <person name="Haridas S."/>
            <person name="Robertson G."/>
            <person name="Birol I."/>
            <person name="Holt R.A."/>
            <person name="Marra M.A."/>
            <person name="Hamelin R.C."/>
            <person name="Hirst M."/>
            <person name="Jones S.J.M."/>
            <person name="Bohlmann J."/>
            <person name="Breuil C."/>
        </authorList>
    </citation>
    <scope>NUCLEOTIDE SEQUENCE [LARGE SCALE GENOMIC DNA]</scope>
    <source>
        <strain evidence="15">kw1407 / UAMH 11150</strain>
    </source>
</reference>
<dbReference type="SUPFAM" id="SSF54001">
    <property type="entry name" value="Cysteine proteinases"/>
    <property type="match status" value="1"/>
</dbReference>
<dbReference type="GO" id="GO:0000045">
    <property type="term" value="P:autophagosome assembly"/>
    <property type="evidence" value="ECO:0007669"/>
    <property type="project" value="TreeGrafter"/>
</dbReference>
<comment type="subcellular location">
    <subcellularLocation>
        <location evidence="11">Nucleus</location>
    </subcellularLocation>
    <subcellularLocation>
        <location evidence="11">Cytoplasm</location>
    </subcellularLocation>
    <subcellularLocation>
        <location evidence="1">Preautophagosomal structure</location>
    </subcellularLocation>
</comment>
<keyword evidence="7" id="KW-0788">Thiol protease</keyword>
<keyword evidence="9" id="KW-0072">Autophagy</keyword>
<dbReference type="GO" id="GO:0035973">
    <property type="term" value="P:aggrephagy"/>
    <property type="evidence" value="ECO:0007669"/>
    <property type="project" value="TreeGrafter"/>
</dbReference>
<evidence type="ECO:0000256" key="2">
    <source>
        <dbReference type="ARBA" id="ARBA00010958"/>
    </source>
</evidence>
<evidence type="ECO:0000256" key="9">
    <source>
        <dbReference type="ARBA" id="ARBA00023006"/>
    </source>
</evidence>
<evidence type="ECO:0000256" key="12">
    <source>
        <dbReference type="SAM" id="MobiDB-lite"/>
    </source>
</evidence>
<organism evidence="15">
    <name type="scientific">Grosmannia clavigera (strain kw1407 / UAMH 11150)</name>
    <name type="common">Blue stain fungus</name>
    <name type="synonym">Graphiocladiella clavigera</name>
    <dbReference type="NCBI Taxonomy" id="655863"/>
    <lineage>
        <taxon>Eukaryota</taxon>
        <taxon>Fungi</taxon>
        <taxon>Dikarya</taxon>
        <taxon>Ascomycota</taxon>
        <taxon>Pezizomycotina</taxon>
        <taxon>Sordariomycetes</taxon>
        <taxon>Sordariomycetidae</taxon>
        <taxon>Ophiostomatales</taxon>
        <taxon>Ophiostomataceae</taxon>
        <taxon>Leptographium</taxon>
    </lineage>
</organism>
<dbReference type="GO" id="GO:0000407">
    <property type="term" value="C:phagophore assembly site"/>
    <property type="evidence" value="ECO:0007669"/>
    <property type="project" value="UniProtKB-SubCell"/>
</dbReference>
<dbReference type="GO" id="GO:0004197">
    <property type="term" value="F:cysteine-type endopeptidase activity"/>
    <property type="evidence" value="ECO:0007669"/>
    <property type="project" value="TreeGrafter"/>
</dbReference>
<feature type="region of interest" description="Disordered" evidence="12">
    <location>
        <begin position="57"/>
        <end position="100"/>
    </location>
</feature>
<keyword evidence="6 11" id="KW-0378">Hydrolase</keyword>
<accession>F0XNI4</accession>
<dbReference type="STRING" id="655863.F0XNI4"/>
<evidence type="ECO:0000256" key="4">
    <source>
        <dbReference type="ARBA" id="ARBA00022490"/>
    </source>
</evidence>
<keyword evidence="3" id="KW-0813">Transport</keyword>
<evidence type="ECO:0000256" key="5">
    <source>
        <dbReference type="ARBA" id="ARBA00022670"/>
    </source>
</evidence>
<keyword evidence="15" id="KW-1185">Reference proteome</keyword>
<comment type="similarity">
    <text evidence="2 11">Belongs to the peptidase C54 family.</text>
</comment>
<dbReference type="GO" id="GO:0016485">
    <property type="term" value="P:protein processing"/>
    <property type="evidence" value="ECO:0007669"/>
    <property type="project" value="TreeGrafter"/>
</dbReference>
<dbReference type="HOGENOM" id="CLU_021259_5_1_1"/>
<dbReference type="EMBL" id="GL629795">
    <property type="protein sequence ID" value="EFX00845.1"/>
    <property type="molecule type" value="Genomic_DNA"/>
</dbReference>
<dbReference type="GO" id="GO:0005634">
    <property type="term" value="C:nucleus"/>
    <property type="evidence" value="ECO:0007669"/>
    <property type="project" value="UniProtKB-SubCell"/>
</dbReference>
<evidence type="ECO:0000256" key="11">
    <source>
        <dbReference type="RuleBase" id="RU363115"/>
    </source>
</evidence>
<protein>
    <recommendedName>
        <fullName evidence="11">Cysteine protease</fullName>
        <ecNumber evidence="11">3.4.22.-</ecNumber>
    </recommendedName>
</protein>
<evidence type="ECO:0000256" key="3">
    <source>
        <dbReference type="ARBA" id="ARBA00022448"/>
    </source>
</evidence>
<dbReference type="GeneID" id="25974858"/>
<dbReference type="RefSeq" id="XP_014170327.1">
    <property type="nucleotide sequence ID" value="XM_014314852.1"/>
</dbReference>
<dbReference type="PANTHER" id="PTHR22624:SF49">
    <property type="entry name" value="CYSTEINE PROTEASE"/>
    <property type="match status" value="1"/>
</dbReference>
<dbReference type="OrthoDB" id="2960936at2759"/>
<evidence type="ECO:0000256" key="8">
    <source>
        <dbReference type="ARBA" id="ARBA00022927"/>
    </source>
</evidence>
<dbReference type="GO" id="GO:0000423">
    <property type="term" value="P:mitophagy"/>
    <property type="evidence" value="ECO:0007669"/>
    <property type="project" value="TreeGrafter"/>
</dbReference>
<keyword evidence="8" id="KW-0653">Protein transport</keyword>
<dbReference type="Proteomes" id="UP000007796">
    <property type="component" value="Unassembled WGS sequence"/>
</dbReference>
<feature type="domain" description="Peptidase C54 catalytic" evidence="13">
    <location>
        <begin position="235"/>
        <end position="300"/>
    </location>
</feature>
<dbReference type="AlphaFoldDB" id="F0XNI4"/>
<dbReference type="InterPro" id="IPR005078">
    <property type="entry name" value="Peptidase_C54"/>
</dbReference>
<dbReference type="GO" id="GO:0034727">
    <property type="term" value="P:piecemeal microautophagy of the nucleus"/>
    <property type="evidence" value="ECO:0007669"/>
    <property type="project" value="TreeGrafter"/>
</dbReference>
<dbReference type="FunCoup" id="F0XNI4">
    <property type="interactions" value="277"/>
</dbReference>
<evidence type="ECO:0000256" key="6">
    <source>
        <dbReference type="ARBA" id="ARBA00022801"/>
    </source>
</evidence>
<keyword evidence="4 11" id="KW-0963">Cytoplasm</keyword>
<gene>
    <name evidence="14" type="ORF">CMQ_1926</name>
</gene>
<name>F0XNI4_GROCL</name>
<evidence type="ECO:0000313" key="15">
    <source>
        <dbReference type="Proteomes" id="UP000007796"/>
    </source>
</evidence>
<dbReference type="GO" id="GO:0015031">
    <property type="term" value="P:protein transport"/>
    <property type="evidence" value="ECO:0007669"/>
    <property type="project" value="UniProtKB-KW"/>
</dbReference>
<dbReference type="Pfam" id="PF03416">
    <property type="entry name" value="Peptidase_C54"/>
    <property type="match status" value="2"/>
</dbReference>
<dbReference type="InterPro" id="IPR038765">
    <property type="entry name" value="Papain-like_cys_pep_sf"/>
</dbReference>
<evidence type="ECO:0000256" key="7">
    <source>
        <dbReference type="ARBA" id="ARBA00022807"/>
    </source>
</evidence>
<evidence type="ECO:0000313" key="14">
    <source>
        <dbReference type="EMBL" id="EFX00845.1"/>
    </source>
</evidence>
<comment type="catalytic activity">
    <reaction evidence="10">
        <text>[protein]-C-terminal L-amino acid-glycyl-phosphatidylethanolamide + H2O = [protein]-C-terminal L-amino acid-glycine + a 1,2-diacyl-sn-glycero-3-phosphoethanolamine</text>
        <dbReference type="Rhea" id="RHEA:67548"/>
        <dbReference type="Rhea" id="RHEA-COMP:17323"/>
        <dbReference type="Rhea" id="RHEA-COMP:17324"/>
        <dbReference type="ChEBI" id="CHEBI:15377"/>
        <dbReference type="ChEBI" id="CHEBI:64612"/>
        <dbReference type="ChEBI" id="CHEBI:172940"/>
        <dbReference type="ChEBI" id="CHEBI:172941"/>
    </reaction>
    <physiologicalReaction direction="left-to-right" evidence="10">
        <dbReference type="Rhea" id="RHEA:67549"/>
    </physiologicalReaction>
</comment>
<dbReference type="InParanoid" id="F0XNI4"/>
<sequence>MAPTGTAMEIAVAGAADLGRYGRRIVKMLWDPEPTNNAKDNQPVWCLGHSYALEPSKRKSAVSRKDVSPTTPPSDIDPTVPPLSLLVPDTPPDSTSSSFSSTLALDEYETSDDGGWPSAFLDDFESRFWMTYRSGFEPIARSVDPKAPATLSFTMKLKALGDQSDFSSDSGWGCMIRSGQSLLANAMAMYELGRGWRLSDGGIAEKEIISLFADDPRAPYSIHRFVGHGAVACGSFLFYLDPHHTRPGLPFHEHPSEYTQEEVGSCHTRRLRRLHIREMDPSMLIGFLIRDEDDWDNWKSSVKHVQGKAITTVSAYDPAGGKAVGRQGAIDEVETLSDDDDAETVLGF</sequence>
<feature type="domain" description="Peptidase C54 catalytic" evidence="13">
    <location>
        <begin position="118"/>
        <end position="234"/>
    </location>
</feature>
<proteinExistence type="inferred from homology"/>
<comment type="function">
    <text evidence="11">Required for selective autophagic degradation of the nucleus (nucleophagy) as well as for mitophagy which contributes to regulate mitochondrial quantity and quality by eliminating the mitochondria to a basal level to fulfill cellular energy requirements and preventing excess ROS production.</text>
</comment>
<dbReference type="InterPro" id="IPR046792">
    <property type="entry name" value="Peptidase_C54_cat"/>
</dbReference>
<evidence type="ECO:0000256" key="1">
    <source>
        <dbReference type="ARBA" id="ARBA00004329"/>
    </source>
</evidence>
<dbReference type="PANTHER" id="PTHR22624">
    <property type="entry name" value="CYSTEINE PROTEASE ATG4"/>
    <property type="match status" value="1"/>
</dbReference>
<keyword evidence="11" id="KW-0539">Nucleus</keyword>